<reference evidence="1 2" key="1">
    <citation type="submission" date="2016-04" db="EMBL/GenBank/DDBJ databases">
        <title>Evolutionary innovation and constraint leading to complex multicellularity in the Ascomycota.</title>
        <authorList>
            <person name="Cisse O."/>
            <person name="Nguyen A."/>
            <person name="Hewitt D.A."/>
            <person name="Jedd G."/>
            <person name="Stajich J.E."/>
        </authorList>
    </citation>
    <scope>NUCLEOTIDE SEQUENCE [LARGE SCALE GENOMIC DNA]</scope>
    <source>
        <strain evidence="1 2">DAH-3</strain>
    </source>
</reference>
<dbReference type="AlphaFoldDB" id="A0A1U7LTL3"/>
<accession>A0A1U7LTL3</accession>
<protein>
    <submittedName>
        <fullName evidence="1">Uncharacterized protein</fullName>
    </submittedName>
</protein>
<keyword evidence="2" id="KW-1185">Reference proteome</keyword>
<evidence type="ECO:0000313" key="2">
    <source>
        <dbReference type="Proteomes" id="UP000186594"/>
    </source>
</evidence>
<gene>
    <name evidence="1" type="ORF">NEOLI_005432</name>
</gene>
<comment type="caution">
    <text evidence="1">The sequence shown here is derived from an EMBL/GenBank/DDBJ whole genome shotgun (WGS) entry which is preliminary data.</text>
</comment>
<organism evidence="1 2">
    <name type="scientific">Neolecta irregularis (strain DAH-3)</name>
    <dbReference type="NCBI Taxonomy" id="1198029"/>
    <lineage>
        <taxon>Eukaryota</taxon>
        <taxon>Fungi</taxon>
        <taxon>Dikarya</taxon>
        <taxon>Ascomycota</taxon>
        <taxon>Taphrinomycotina</taxon>
        <taxon>Neolectales</taxon>
        <taxon>Neolectaceae</taxon>
        <taxon>Neolecta</taxon>
    </lineage>
</organism>
<sequence>MVIPLCYAVFDIQWWRDSSLQELAGRSFGNKLDFMKWLGNERVVHGVKASNAMLVADAALERTIIYDIRRRLNTIEISNGLGSQSDDFVHL</sequence>
<dbReference type="EMBL" id="LXFE01000263">
    <property type="protein sequence ID" value="OLL25969.1"/>
    <property type="molecule type" value="Genomic_DNA"/>
</dbReference>
<dbReference type="Proteomes" id="UP000186594">
    <property type="component" value="Unassembled WGS sequence"/>
</dbReference>
<evidence type="ECO:0000313" key="1">
    <source>
        <dbReference type="EMBL" id="OLL25969.1"/>
    </source>
</evidence>
<name>A0A1U7LTL3_NEOID</name>
<proteinExistence type="predicted"/>